<dbReference type="AlphaFoldDB" id="A0A1V4HEF8"/>
<proteinExistence type="predicted"/>
<reference evidence="3" key="1">
    <citation type="submission" date="2016-07" db="EMBL/GenBank/DDBJ databases">
        <authorList>
            <person name="Florea S."/>
            <person name="Webb J.S."/>
            <person name="Jaromczyk J."/>
            <person name="Schardl C.L."/>
        </authorList>
    </citation>
    <scope>NUCLEOTIDE SEQUENCE [LARGE SCALE GENOMIC DNA]</scope>
    <source>
        <strain evidence="3">CY1</strain>
    </source>
</reference>
<dbReference type="RefSeq" id="WP_079416590.1">
    <property type="nucleotide sequence ID" value="NZ_MBTG01000027.1"/>
</dbReference>
<sequence length="234" mass="27151">MGWLLWGGLLVLLLLSYVNQRQSITKPMWLTIVVVYLVCNVYVNLFGLLVPVGVIIAFVYMKKAKKPILTTALIFGLICVISTFYVPKISWSQLKAHSQDIQYSAEFNQVNAVYHFSANSEIHEHLSKSALALQDKNPQSEINIEDPHVLFSLWVLSHQGLPMTDLDWLWYKAPVELHYYWQSSRFDELTSKEYIQFRDVGYMGVFAKSEKNSPYKLQAIYEYDRLKMNTPFIP</sequence>
<keyword evidence="1" id="KW-0812">Transmembrane</keyword>
<keyword evidence="3" id="KW-1185">Reference proteome</keyword>
<evidence type="ECO:0000313" key="2">
    <source>
        <dbReference type="EMBL" id="OPH52108.1"/>
    </source>
</evidence>
<keyword evidence="1" id="KW-1133">Transmembrane helix</keyword>
<dbReference type="STRING" id="1469647.BC351_33655"/>
<organism evidence="2 3">
    <name type="scientific">Paenibacillus ferrarius</name>
    <dbReference type="NCBI Taxonomy" id="1469647"/>
    <lineage>
        <taxon>Bacteria</taxon>
        <taxon>Bacillati</taxon>
        <taxon>Bacillota</taxon>
        <taxon>Bacilli</taxon>
        <taxon>Bacillales</taxon>
        <taxon>Paenibacillaceae</taxon>
        <taxon>Paenibacillus</taxon>
    </lineage>
</organism>
<dbReference type="EMBL" id="MBTG01000027">
    <property type="protein sequence ID" value="OPH52108.1"/>
    <property type="molecule type" value="Genomic_DNA"/>
</dbReference>
<evidence type="ECO:0000256" key="1">
    <source>
        <dbReference type="SAM" id="Phobius"/>
    </source>
</evidence>
<comment type="caution">
    <text evidence="2">The sequence shown here is derived from an EMBL/GenBank/DDBJ whole genome shotgun (WGS) entry which is preliminary data.</text>
</comment>
<protein>
    <submittedName>
        <fullName evidence="2">Uncharacterized protein</fullName>
    </submittedName>
</protein>
<dbReference type="OrthoDB" id="2571675at2"/>
<gene>
    <name evidence="2" type="ORF">BC351_33655</name>
</gene>
<feature type="transmembrane region" description="Helical" evidence="1">
    <location>
        <begin position="30"/>
        <end position="61"/>
    </location>
</feature>
<evidence type="ECO:0000313" key="3">
    <source>
        <dbReference type="Proteomes" id="UP000190626"/>
    </source>
</evidence>
<keyword evidence="1" id="KW-0472">Membrane</keyword>
<name>A0A1V4HEF8_9BACL</name>
<dbReference type="Proteomes" id="UP000190626">
    <property type="component" value="Unassembled WGS sequence"/>
</dbReference>
<feature type="transmembrane region" description="Helical" evidence="1">
    <location>
        <begin position="68"/>
        <end position="86"/>
    </location>
</feature>
<accession>A0A1V4HEF8</accession>